<keyword evidence="1" id="KW-0614">Plasmid</keyword>
<dbReference type="HOGENOM" id="CLU_1718919_0_0_4"/>
<dbReference type="Proteomes" id="UP000002287">
    <property type="component" value="Plasmid pBVIE03"/>
</dbReference>
<protein>
    <submittedName>
        <fullName evidence="1">Uncharacterized protein</fullName>
    </submittedName>
</protein>
<organism evidence="1 2">
    <name type="scientific">Burkholderia vietnamiensis (strain G4 / LMG 22486)</name>
    <name type="common">Burkholderia cepacia (strain R1808)</name>
    <dbReference type="NCBI Taxonomy" id="269482"/>
    <lineage>
        <taxon>Bacteria</taxon>
        <taxon>Pseudomonadati</taxon>
        <taxon>Pseudomonadota</taxon>
        <taxon>Betaproteobacteria</taxon>
        <taxon>Burkholderiales</taxon>
        <taxon>Burkholderiaceae</taxon>
        <taxon>Burkholderia</taxon>
        <taxon>Burkholderia cepacia complex</taxon>
    </lineage>
</organism>
<evidence type="ECO:0000313" key="2">
    <source>
        <dbReference type="Proteomes" id="UP000002287"/>
    </source>
</evidence>
<name>A4JVT5_BURVG</name>
<dbReference type="AlphaFoldDB" id="A4JVT5"/>
<gene>
    <name evidence="1" type="ordered locus">Bcep1808_7513</name>
</gene>
<reference evidence="1 2" key="1">
    <citation type="submission" date="2007-03" db="EMBL/GenBank/DDBJ databases">
        <title>Complete sequence of plasmid pBVIE03 of Burkholderia vietnamiensis G4.</title>
        <authorList>
            <consortium name="US DOE Joint Genome Institute"/>
            <person name="Copeland A."/>
            <person name="Lucas S."/>
            <person name="Lapidus A."/>
            <person name="Barry K."/>
            <person name="Detter J.C."/>
            <person name="Glavina del Rio T."/>
            <person name="Hammon N."/>
            <person name="Israni S."/>
            <person name="Dalin E."/>
            <person name="Tice H."/>
            <person name="Pitluck S."/>
            <person name="Chain P."/>
            <person name="Malfatti S."/>
            <person name="Shin M."/>
            <person name="Vergez L."/>
            <person name="Schmutz J."/>
            <person name="Larimer F."/>
            <person name="Land M."/>
            <person name="Hauser L."/>
            <person name="Kyrpides N."/>
            <person name="Tiedje J."/>
            <person name="Richardson P."/>
        </authorList>
    </citation>
    <scope>NUCLEOTIDE SEQUENCE [LARGE SCALE GENOMIC DNA]</scope>
    <source>
        <strain evidence="2">G4 / LMG 22486</strain>
        <plasmid evidence="1 2">pBVIE03</plasmid>
    </source>
</reference>
<accession>A4JVT5</accession>
<geneLocation type="plasmid" evidence="1 2">
    <name>pBVIE03</name>
</geneLocation>
<dbReference type="KEGG" id="bvi:Bcep1808_7513"/>
<evidence type="ECO:0000313" key="1">
    <source>
        <dbReference type="EMBL" id="ABO60388.1"/>
    </source>
</evidence>
<sequence length="152" mass="17013">MLKHWGNDARSNEVCLDDAGPWLVFWRPTISRNETDWGALSHTCNGFSVDKLKGYALELNPTRGHQLMTAVANEEFCRTCTADRMDYGVEAEHKEAYRSWLAKNGLAPGDMAQLKQAVYPLRLDRETLNIFGLDNTDIPAGAQLLVLGINCD</sequence>
<proteinExistence type="predicted"/>
<dbReference type="EMBL" id="CP000619">
    <property type="protein sequence ID" value="ABO60388.1"/>
    <property type="molecule type" value="Genomic_DNA"/>
</dbReference>